<dbReference type="EMBL" id="BARS01026337">
    <property type="protein sequence ID" value="GAG00226.1"/>
    <property type="molecule type" value="Genomic_DNA"/>
</dbReference>
<name>X0VI44_9ZZZZ</name>
<sequence>DKQHKDALKLFKEQMAGPANARKALIPAEPYDVTPLSMTAVEMDFLKSFVTYEAGVCKVLHVHPEAIGALGATFENKEWAIIDKWGGPVKSRSYEKRAVMNHKFGPVFGTVDPRSAAVGGVYLDVDMSDTPDARAAQLKRREQAPKIWAIGKPFNELNEEMNLGFEPTEGGDIAYVPANMLPGGTPSVEEGRSARTSNRDNVSDLHYRAVDRKRQGWERGVTEKVKGLFAAEGTAVAAAVKAGKTSESATNAVVNSKRSAWETVFLA</sequence>
<protein>
    <submittedName>
        <fullName evidence="1">Uncharacterized protein</fullName>
    </submittedName>
</protein>
<evidence type="ECO:0000313" key="1">
    <source>
        <dbReference type="EMBL" id="GAG00226.1"/>
    </source>
</evidence>
<dbReference type="AlphaFoldDB" id="X0VI44"/>
<feature type="non-terminal residue" evidence="1">
    <location>
        <position position="267"/>
    </location>
</feature>
<feature type="non-terminal residue" evidence="1">
    <location>
        <position position="1"/>
    </location>
</feature>
<comment type="caution">
    <text evidence="1">The sequence shown here is derived from an EMBL/GenBank/DDBJ whole genome shotgun (WGS) entry which is preliminary data.</text>
</comment>
<reference evidence="1" key="1">
    <citation type="journal article" date="2014" name="Front. Microbiol.">
        <title>High frequency of phylogenetically diverse reductive dehalogenase-homologous genes in deep subseafloor sedimentary metagenomes.</title>
        <authorList>
            <person name="Kawai M."/>
            <person name="Futagami T."/>
            <person name="Toyoda A."/>
            <person name="Takaki Y."/>
            <person name="Nishi S."/>
            <person name="Hori S."/>
            <person name="Arai W."/>
            <person name="Tsubouchi T."/>
            <person name="Morono Y."/>
            <person name="Uchiyama I."/>
            <person name="Ito T."/>
            <person name="Fujiyama A."/>
            <person name="Inagaki F."/>
            <person name="Takami H."/>
        </authorList>
    </citation>
    <scope>NUCLEOTIDE SEQUENCE</scope>
    <source>
        <strain evidence="1">Expedition CK06-06</strain>
    </source>
</reference>
<proteinExistence type="predicted"/>
<gene>
    <name evidence="1" type="ORF">S01H1_41517</name>
</gene>
<organism evidence="1">
    <name type="scientific">marine sediment metagenome</name>
    <dbReference type="NCBI Taxonomy" id="412755"/>
    <lineage>
        <taxon>unclassified sequences</taxon>
        <taxon>metagenomes</taxon>
        <taxon>ecological metagenomes</taxon>
    </lineage>
</organism>
<accession>X0VI44</accession>